<organism evidence="8 9">
    <name type="scientific">Trichonephila inaurata madagascariensis</name>
    <dbReference type="NCBI Taxonomy" id="2747483"/>
    <lineage>
        <taxon>Eukaryota</taxon>
        <taxon>Metazoa</taxon>
        <taxon>Ecdysozoa</taxon>
        <taxon>Arthropoda</taxon>
        <taxon>Chelicerata</taxon>
        <taxon>Arachnida</taxon>
        <taxon>Araneae</taxon>
        <taxon>Araneomorphae</taxon>
        <taxon>Entelegynae</taxon>
        <taxon>Araneoidea</taxon>
        <taxon>Nephilidae</taxon>
        <taxon>Trichonephila</taxon>
        <taxon>Trichonephila inaurata</taxon>
    </lineage>
</organism>
<dbReference type="GO" id="GO:0009055">
    <property type="term" value="F:electron transfer activity"/>
    <property type="evidence" value="ECO:0007669"/>
    <property type="project" value="TreeGrafter"/>
</dbReference>
<dbReference type="Proteomes" id="UP000886998">
    <property type="component" value="Unassembled WGS sequence"/>
</dbReference>
<dbReference type="InterPro" id="IPR036010">
    <property type="entry name" value="2Fe-2S_ferredoxin-like_sf"/>
</dbReference>
<dbReference type="AlphaFoldDB" id="A0A8X6YXI2"/>
<keyword evidence="4" id="KW-0408">Iron</keyword>
<keyword evidence="3" id="KW-0479">Metal-binding</keyword>
<evidence type="ECO:0000259" key="7">
    <source>
        <dbReference type="Pfam" id="PF00111"/>
    </source>
</evidence>
<dbReference type="PANTHER" id="PTHR23426:SF65">
    <property type="entry name" value="FERREDOXIN-2, MITOCHONDRIAL"/>
    <property type="match status" value="1"/>
</dbReference>
<feature type="domain" description="2Fe-2S ferredoxin-type" evidence="7">
    <location>
        <begin position="69"/>
        <end position="149"/>
    </location>
</feature>
<evidence type="ECO:0000256" key="1">
    <source>
        <dbReference type="ARBA" id="ARBA00010914"/>
    </source>
</evidence>
<evidence type="ECO:0000313" key="8">
    <source>
        <dbReference type="EMBL" id="GFY78467.1"/>
    </source>
</evidence>
<dbReference type="EMBL" id="BMAV01023023">
    <property type="protein sequence ID" value="GFY78467.1"/>
    <property type="molecule type" value="Genomic_DNA"/>
</dbReference>
<dbReference type="Gene3D" id="3.10.20.30">
    <property type="match status" value="1"/>
</dbReference>
<keyword evidence="2" id="KW-0001">2Fe-2S</keyword>
<evidence type="ECO:0000256" key="4">
    <source>
        <dbReference type="ARBA" id="ARBA00023004"/>
    </source>
</evidence>
<dbReference type="PRINTS" id="PR00355">
    <property type="entry name" value="ADRENODOXIN"/>
</dbReference>
<dbReference type="CDD" id="cd00207">
    <property type="entry name" value="fer2"/>
    <property type="match status" value="1"/>
</dbReference>
<dbReference type="OrthoDB" id="6417395at2759"/>
<comment type="similarity">
    <text evidence="1">Belongs to the adrenodoxin/putidaredoxin family.</text>
</comment>
<evidence type="ECO:0000313" key="9">
    <source>
        <dbReference type="Proteomes" id="UP000886998"/>
    </source>
</evidence>
<dbReference type="InterPro" id="IPR001041">
    <property type="entry name" value="2Fe-2S_ferredoxin-type"/>
</dbReference>
<dbReference type="Pfam" id="PF00111">
    <property type="entry name" value="Fer2"/>
    <property type="match status" value="1"/>
</dbReference>
<reference evidence="8" key="1">
    <citation type="submission" date="2020-08" db="EMBL/GenBank/DDBJ databases">
        <title>Multicomponent nature underlies the extraordinary mechanical properties of spider dragline silk.</title>
        <authorList>
            <person name="Kono N."/>
            <person name="Nakamura H."/>
            <person name="Mori M."/>
            <person name="Yoshida Y."/>
            <person name="Ohtoshi R."/>
            <person name="Malay A.D."/>
            <person name="Moran D.A.P."/>
            <person name="Tomita M."/>
            <person name="Numata K."/>
            <person name="Arakawa K."/>
        </authorList>
    </citation>
    <scope>NUCLEOTIDE SEQUENCE</scope>
</reference>
<dbReference type="SUPFAM" id="SSF54292">
    <property type="entry name" value="2Fe-2S ferredoxin-like"/>
    <property type="match status" value="1"/>
</dbReference>
<dbReference type="GO" id="GO:0046872">
    <property type="term" value="F:metal ion binding"/>
    <property type="evidence" value="ECO:0007669"/>
    <property type="project" value="UniProtKB-KW"/>
</dbReference>
<proteinExistence type="inferred from homology"/>
<sequence length="173" mass="19466">MSFVRDLSRSCFQLQNIWSLTQNHSFKLKKINTAVPNKLLENQARWFCSAKDSLAEKDEKVKISFIYTKTGEKVAAEGVVGQSVLQVAMANDTGMHGACEGNLRCTTCHVYVDEKNFERLPEPNEKENDLLDNARFLKETSRLGCQCKLSKEIEGAVFTLPLATVNIDFPESD</sequence>
<name>A0A8X6YXI2_9ARAC</name>
<dbReference type="GO" id="GO:0005739">
    <property type="term" value="C:mitochondrion"/>
    <property type="evidence" value="ECO:0007669"/>
    <property type="project" value="TreeGrafter"/>
</dbReference>
<evidence type="ECO:0000256" key="2">
    <source>
        <dbReference type="ARBA" id="ARBA00022714"/>
    </source>
</evidence>
<dbReference type="InterPro" id="IPR012675">
    <property type="entry name" value="Beta-grasp_dom_sf"/>
</dbReference>
<protein>
    <submittedName>
        <fullName evidence="8">Ferredoxin-2, mitochondrial</fullName>
    </submittedName>
</protein>
<evidence type="ECO:0000256" key="6">
    <source>
        <dbReference type="ARBA" id="ARBA00034078"/>
    </source>
</evidence>
<evidence type="ECO:0000256" key="5">
    <source>
        <dbReference type="ARBA" id="ARBA00023014"/>
    </source>
</evidence>
<dbReference type="InterPro" id="IPR001055">
    <property type="entry name" value="Adrenodoxin-like"/>
</dbReference>
<dbReference type="GO" id="GO:0140647">
    <property type="term" value="P:P450-containing electron transport chain"/>
    <property type="evidence" value="ECO:0007669"/>
    <property type="project" value="InterPro"/>
</dbReference>
<keyword evidence="9" id="KW-1185">Reference proteome</keyword>
<keyword evidence="5" id="KW-0411">Iron-sulfur</keyword>
<evidence type="ECO:0000256" key="3">
    <source>
        <dbReference type="ARBA" id="ARBA00022723"/>
    </source>
</evidence>
<comment type="caution">
    <text evidence="8">The sequence shown here is derived from an EMBL/GenBank/DDBJ whole genome shotgun (WGS) entry which is preliminary data.</text>
</comment>
<comment type="cofactor">
    <cofactor evidence="6">
        <name>[2Fe-2S] cluster</name>
        <dbReference type="ChEBI" id="CHEBI:190135"/>
    </cofactor>
</comment>
<dbReference type="PANTHER" id="PTHR23426">
    <property type="entry name" value="FERREDOXIN/ADRENODOXIN"/>
    <property type="match status" value="1"/>
</dbReference>
<gene>
    <name evidence="8" type="primary">fdx2</name>
    <name evidence="8" type="ORF">TNIN_31681</name>
</gene>
<dbReference type="GO" id="GO:0051537">
    <property type="term" value="F:2 iron, 2 sulfur cluster binding"/>
    <property type="evidence" value="ECO:0007669"/>
    <property type="project" value="UniProtKB-KW"/>
</dbReference>
<accession>A0A8X6YXI2</accession>